<evidence type="ECO:0000313" key="2">
    <source>
        <dbReference type="EMBL" id="CCQ61255.1"/>
    </source>
</evidence>
<proteinExistence type="predicted"/>
<dbReference type="RefSeq" id="WP_021835216.1">
    <property type="nucleotide sequence ID" value="NZ_CAQM01000286.1"/>
</dbReference>
<dbReference type="InterPro" id="IPR001296">
    <property type="entry name" value="Glyco_trans_1"/>
</dbReference>
<dbReference type="Pfam" id="PF00534">
    <property type="entry name" value="Glycos_transf_1"/>
    <property type="match status" value="1"/>
</dbReference>
<dbReference type="AlphaFoldDB" id="T2J7W4"/>
<gene>
    <name evidence="2" type="ORF">CWATWH0401_4501</name>
</gene>
<dbReference type="Proteomes" id="UP000018198">
    <property type="component" value="Unassembled WGS sequence"/>
</dbReference>
<feature type="domain" description="Glycosyl transferase family 1" evidence="1">
    <location>
        <begin position="199"/>
        <end position="307"/>
    </location>
</feature>
<dbReference type="Gene3D" id="3.40.50.2000">
    <property type="entry name" value="Glycogen Phosphorylase B"/>
    <property type="match status" value="1"/>
</dbReference>
<sequence>MKKINIITVDNNGGLTSDAKILKKILQESGFKVSVFEVGKPTIGHKLHRIYTYGELFFSEKITKTPPYDINLFLQDIIPAWFSYAKINCLIPNQEWFRDGCLQFLPKLDYILCKTKYAQSIFKKLGCQTEFISFSSFDCWDQHQEKNYNQFFHLAGSSSIQKGTKTIVTLWNRHPEWPTLILRQNKKSFHVSAPNIQYIHDFLDDETLKKYQNTLGIHLCPSEAEGFGHYILEAMSSKALTLTTNAPPMNELITPERGLLVNYHNTKPQRLGTNYYVDPQNLEEKIEEVLAMSHQQRKEIAENARHWYLENEQFFRQKLVTFLQDL</sequence>
<comment type="caution">
    <text evidence="2">The sequence shown here is derived from an EMBL/GenBank/DDBJ whole genome shotgun (WGS) entry which is preliminary data.</text>
</comment>
<reference evidence="2 3" key="2">
    <citation type="submission" date="2013-09" db="EMBL/GenBank/DDBJ databases">
        <title>Whole genome comparison of six Crocosphaera watsonii strains with differing phenotypes.</title>
        <authorList>
            <person name="Bench S.R."/>
            <person name="Heller P."/>
            <person name="Frank I."/>
            <person name="Arciniega M."/>
            <person name="Shilova I.N."/>
            <person name="Zehr J.P."/>
        </authorList>
    </citation>
    <scope>NUCLEOTIDE SEQUENCE [LARGE SCALE GENOMIC DNA]</scope>
    <source>
        <strain evidence="2 3">WH 0401</strain>
    </source>
</reference>
<evidence type="ECO:0000313" key="3">
    <source>
        <dbReference type="Proteomes" id="UP000018198"/>
    </source>
</evidence>
<dbReference type="GO" id="GO:0016757">
    <property type="term" value="F:glycosyltransferase activity"/>
    <property type="evidence" value="ECO:0007669"/>
    <property type="project" value="InterPro"/>
</dbReference>
<evidence type="ECO:0000259" key="1">
    <source>
        <dbReference type="Pfam" id="PF00534"/>
    </source>
</evidence>
<protein>
    <recommendedName>
        <fullName evidence="1">Glycosyl transferase family 1 domain-containing protein</fullName>
    </recommendedName>
</protein>
<organism evidence="2 3">
    <name type="scientific">Crocosphaera watsonii WH 0401</name>
    <dbReference type="NCBI Taxonomy" id="555881"/>
    <lineage>
        <taxon>Bacteria</taxon>
        <taxon>Bacillati</taxon>
        <taxon>Cyanobacteriota</taxon>
        <taxon>Cyanophyceae</taxon>
        <taxon>Oscillatoriophycideae</taxon>
        <taxon>Chroococcales</taxon>
        <taxon>Aphanothecaceae</taxon>
        <taxon>Crocosphaera</taxon>
    </lineage>
</organism>
<accession>T2J7W4</accession>
<name>T2J7W4_CROWT</name>
<dbReference type="SUPFAM" id="SSF53756">
    <property type="entry name" value="UDP-Glycosyltransferase/glycogen phosphorylase"/>
    <property type="match status" value="1"/>
</dbReference>
<dbReference type="EMBL" id="CAQM01000286">
    <property type="protein sequence ID" value="CCQ61255.1"/>
    <property type="molecule type" value="Genomic_DNA"/>
</dbReference>
<reference evidence="2 3" key="1">
    <citation type="submission" date="2013-01" db="EMBL/GenBank/DDBJ databases">
        <authorList>
            <person name="Bench S."/>
        </authorList>
    </citation>
    <scope>NUCLEOTIDE SEQUENCE [LARGE SCALE GENOMIC DNA]</scope>
    <source>
        <strain evidence="2 3">WH 0401</strain>
    </source>
</reference>